<protein>
    <submittedName>
        <fullName evidence="1">Uncharacterized protein</fullName>
    </submittedName>
</protein>
<comment type="caution">
    <text evidence="1">The sequence shown here is derived from an EMBL/GenBank/DDBJ whole genome shotgun (WGS) entry which is preliminary data.</text>
</comment>
<proteinExistence type="predicted"/>
<accession>A0ABQ4JMF0</accession>
<sequence length="85" mass="8969">MSLVVLDTDVASAILRGRLLDRLPLATFNGKDYADFTEYDGTYAGLLAMSSTVGLGLGLSPGLAVRVAVHRAGRSTGQPPPRQPR</sequence>
<name>A0ABQ4JMF0_9ACTN</name>
<dbReference type="EMBL" id="BOPC01000130">
    <property type="protein sequence ID" value="GIJ30674.1"/>
    <property type="molecule type" value="Genomic_DNA"/>
</dbReference>
<gene>
    <name evidence="1" type="ORF">Vqi01_58360</name>
</gene>
<organism evidence="1 2">
    <name type="scientific">Micromonospora qiuiae</name>
    <dbReference type="NCBI Taxonomy" id="502268"/>
    <lineage>
        <taxon>Bacteria</taxon>
        <taxon>Bacillati</taxon>
        <taxon>Actinomycetota</taxon>
        <taxon>Actinomycetes</taxon>
        <taxon>Micromonosporales</taxon>
        <taxon>Micromonosporaceae</taxon>
        <taxon>Micromonospora</taxon>
    </lineage>
</organism>
<dbReference type="Proteomes" id="UP000653076">
    <property type="component" value="Unassembled WGS sequence"/>
</dbReference>
<evidence type="ECO:0000313" key="1">
    <source>
        <dbReference type="EMBL" id="GIJ30674.1"/>
    </source>
</evidence>
<evidence type="ECO:0000313" key="2">
    <source>
        <dbReference type="Proteomes" id="UP000653076"/>
    </source>
</evidence>
<reference evidence="1 2" key="1">
    <citation type="submission" date="2021-01" db="EMBL/GenBank/DDBJ databases">
        <title>Whole genome shotgun sequence of Verrucosispora qiuiae NBRC 106684.</title>
        <authorList>
            <person name="Komaki H."/>
            <person name="Tamura T."/>
        </authorList>
    </citation>
    <scope>NUCLEOTIDE SEQUENCE [LARGE SCALE GENOMIC DNA]</scope>
    <source>
        <strain evidence="1 2">NBRC 106684</strain>
    </source>
</reference>
<keyword evidence="2" id="KW-1185">Reference proteome</keyword>
<dbReference type="RefSeq" id="WP_239098752.1">
    <property type="nucleotide sequence ID" value="NZ_BOPC01000130.1"/>
</dbReference>